<dbReference type="InterPro" id="IPR005612">
    <property type="entry name" value="CCAAT-binding_factor"/>
</dbReference>
<feature type="region of interest" description="Disordered" evidence="2">
    <location>
        <begin position="45"/>
        <end position="73"/>
    </location>
</feature>
<dbReference type="PANTHER" id="PTHR12455:SF0">
    <property type="entry name" value="NUCLEOLAR COMPLEX PROTEIN 4 HOMOLOG"/>
    <property type="match status" value="1"/>
</dbReference>
<dbReference type="AlphaFoldDB" id="A0A165F8D7"/>
<accession>A0A165F8D7</accession>
<dbReference type="InParanoid" id="A0A165F8D7"/>
<dbReference type="STRING" id="1314781.A0A165F8D7"/>
<organism evidence="4 5">
    <name type="scientific">Exidia glandulosa HHB12029</name>
    <dbReference type="NCBI Taxonomy" id="1314781"/>
    <lineage>
        <taxon>Eukaryota</taxon>
        <taxon>Fungi</taxon>
        <taxon>Dikarya</taxon>
        <taxon>Basidiomycota</taxon>
        <taxon>Agaricomycotina</taxon>
        <taxon>Agaricomycetes</taxon>
        <taxon>Auriculariales</taxon>
        <taxon>Exidiaceae</taxon>
        <taxon>Exidia</taxon>
    </lineage>
</organism>
<dbReference type="GO" id="GO:0032040">
    <property type="term" value="C:small-subunit processome"/>
    <property type="evidence" value="ECO:0007669"/>
    <property type="project" value="TreeGrafter"/>
</dbReference>
<evidence type="ECO:0000256" key="2">
    <source>
        <dbReference type="SAM" id="MobiDB-lite"/>
    </source>
</evidence>
<dbReference type="InterPro" id="IPR027193">
    <property type="entry name" value="Noc4"/>
</dbReference>
<reference evidence="4 5" key="1">
    <citation type="journal article" date="2016" name="Mol. Biol. Evol.">
        <title>Comparative Genomics of Early-Diverging Mushroom-Forming Fungi Provides Insights into the Origins of Lignocellulose Decay Capabilities.</title>
        <authorList>
            <person name="Nagy L.G."/>
            <person name="Riley R."/>
            <person name="Tritt A."/>
            <person name="Adam C."/>
            <person name="Daum C."/>
            <person name="Floudas D."/>
            <person name="Sun H."/>
            <person name="Yadav J.S."/>
            <person name="Pangilinan J."/>
            <person name="Larsson K.H."/>
            <person name="Matsuura K."/>
            <person name="Barry K."/>
            <person name="Labutti K."/>
            <person name="Kuo R."/>
            <person name="Ohm R.A."/>
            <person name="Bhattacharya S.S."/>
            <person name="Shirouzu T."/>
            <person name="Yoshinaga Y."/>
            <person name="Martin F.M."/>
            <person name="Grigoriev I.V."/>
            <person name="Hibbett D.S."/>
        </authorList>
    </citation>
    <scope>NUCLEOTIDE SEQUENCE [LARGE SCALE GENOMIC DNA]</scope>
    <source>
        <strain evidence="4 5">HHB12029</strain>
    </source>
</reference>
<dbReference type="OrthoDB" id="10263185at2759"/>
<proteinExistence type="inferred from homology"/>
<evidence type="ECO:0000313" key="4">
    <source>
        <dbReference type="EMBL" id="KZV88564.1"/>
    </source>
</evidence>
<name>A0A165F8D7_EXIGL</name>
<dbReference type="PANTHER" id="PTHR12455">
    <property type="entry name" value="NUCLEOLAR COMPLEX PROTEIN 4"/>
    <property type="match status" value="1"/>
</dbReference>
<feature type="domain" description="CCAAT-binding factor" evidence="3">
    <location>
        <begin position="399"/>
        <end position="545"/>
    </location>
</feature>
<dbReference type="Proteomes" id="UP000077266">
    <property type="component" value="Unassembled WGS sequence"/>
</dbReference>
<evidence type="ECO:0000313" key="5">
    <source>
        <dbReference type="Proteomes" id="UP000077266"/>
    </source>
</evidence>
<comment type="similarity">
    <text evidence="1">Belongs to the CBF/MAK21 family.</text>
</comment>
<gene>
    <name evidence="4" type="ORF">EXIGLDRAFT_741141</name>
</gene>
<sequence>MYGGGDARTWGNGWSKVKPFWSASTPLTLFFLAVMKAGTKASIKTPVKRKRDIDTAQSQPSSSSKKAKSTGQLASVTELEATLLDPDAPSLNPLADLLVHARSSRATPAEIHAAIFALYRVFVSLVTRGLFAPGSTITSEVKTWLYARLDEYTAFLSSLLGHEEEALKEGALQILFSLLKHLSESVSAATNTPQVQPYVWRTIVQGILGTAGLDLREYLKYDDIRWLFLRDLTATMQRDDPAPTLPMATNALSILDIFDRVPSTAKELKFFLPAFGRAPSKAANAALAAEDEDLPAEPDEDDWRAFFDRPAPAEEKEEKFGRAGRLSTHARLHAPPAHRAQLVTAWLAVLPRIAASEAESVRALGILHVKLVPYLKKEEAVRTMDWIAGCVDYGGTTGLLALNTLFELMTTMNLDYPDLYVRLYAYLDRNILHLKHRARFFRILERMLSSTHLPATLVASFIKRLSRLSLSAPPAAVVSIIPMVYNLLKRHPTCMALIHRDSLGEQTDPYDPTERSPLRSNALESSLWELQSLTAHYHAPTSTLAKIFSEPFTKPAYAMEDFLDHSYTTMFDAETGGKRGLKMKVAPAVRDEGDTQDLVKELWVI</sequence>
<dbReference type="GO" id="GO:0030692">
    <property type="term" value="C:Noc4p-Nop14p complex"/>
    <property type="evidence" value="ECO:0007669"/>
    <property type="project" value="TreeGrafter"/>
</dbReference>
<dbReference type="Pfam" id="PF03914">
    <property type="entry name" value="CBF"/>
    <property type="match status" value="1"/>
</dbReference>
<evidence type="ECO:0000259" key="3">
    <source>
        <dbReference type="Pfam" id="PF03914"/>
    </source>
</evidence>
<evidence type="ECO:0000256" key="1">
    <source>
        <dbReference type="ARBA" id="ARBA00007797"/>
    </source>
</evidence>
<dbReference type="FunCoup" id="A0A165F8D7">
    <property type="interactions" value="511"/>
</dbReference>
<protein>
    <submittedName>
        <fullName evidence="4">CBF-domain-containing protein</fullName>
    </submittedName>
</protein>
<dbReference type="GO" id="GO:0042254">
    <property type="term" value="P:ribosome biogenesis"/>
    <property type="evidence" value="ECO:0007669"/>
    <property type="project" value="InterPro"/>
</dbReference>
<keyword evidence="5" id="KW-1185">Reference proteome</keyword>
<dbReference type="EMBL" id="KV426097">
    <property type="protein sequence ID" value="KZV88564.1"/>
    <property type="molecule type" value="Genomic_DNA"/>
</dbReference>